<keyword evidence="4" id="KW-0233">DNA recombination</keyword>
<dbReference type="Gene3D" id="1.10.150.130">
    <property type="match status" value="1"/>
</dbReference>
<dbReference type="CDD" id="cd00801">
    <property type="entry name" value="INT_P4_C"/>
    <property type="match status" value="1"/>
</dbReference>
<proteinExistence type="inferred from homology"/>
<dbReference type="GO" id="GO:0006310">
    <property type="term" value="P:DNA recombination"/>
    <property type="evidence" value="ECO:0007669"/>
    <property type="project" value="UniProtKB-KW"/>
</dbReference>
<gene>
    <name evidence="6" type="ORF">SAMN05421784_1217</name>
</gene>
<evidence type="ECO:0000256" key="4">
    <source>
        <dbReference type="ARBA" id="ARBA00023172"/>
    </source>
</evidence>
<evidence type="ECO:0000256" key="2">
    <source>
        <dbReference type="ARBA" id="ARBA00022908"/>
    </source>
</evidence>
<dbReference type="STRING" id="351659.SAMN05421784_1217"/>
<dbReference type="InterPro" id="IPR013762">
    <property type="entry name" value="Integrase-like_cat_sf"/>
</dbReference>
<keyword evidence="2" id="KW-0229">DNA integration</keyword>
<dbReference type="InterPro" id="IPR038488">
    <property type="entry name" value="Integrase_DNA-bd_sf"/>
</dbReference>
<feature type="domain" description="Tyr recombinase" evidence="5">
    <location>
        <begin position="210"/>
        <end position="396"/>
    </location>
</feature>
<evidence type="ECO:0000256" key="3">
    <source>
        <dbReference type="ARBA" id="ARBA00023125"/>
    </source>
</evidence>
<organism evidence="6 7">
    <name type="scientific">Xenorhabdus koppenhoeferi</name>
    <dbReference type="NCBI Taxonomy" id="351659"/>
    <lineage>
        <taxon>Bacteria</taxon>
        <taxon>Pseudomonadati</taxon>
        <taxon>Pseudomonadota</taxon>
        <taxon>Gammaproteobacteria</taxon>
        <taxon>Enterobacterales</taxon>
        <taxon>Morganellaceae</taxon>
        <taxon>Xenorhabdus</taxon>
    </lineage>
</organism>
<keyword evidence="7" id="KW-1185">Reference proteome</keyword>
<dbReference type="PANTHER" id="PTHR30629:SF2">
    <property type="entry name" value="PROPHAGE INTEGRASE INTS-RELATED"/>
    <property type="match status" value="1"/>
</dbReference>
<dbReference type="PANTHER" id="PTHR30629">
    <property type="entry name" value="PROPHAGE INTEGRASE"/>
    <property type="match status" value="1"/>
</dbReference>
<evidence type="ECO:0000259" key="5">
    <source>
        <dbReference type="PROSITE" id="PS51898"/>
    </source>
</evidence>
<dbReference type="AlphaFoldDB" id="A0A1I7IIE5"/>
<dbReference type="GO" id="GO:0015074">
    <property type="term" value="P:DNA integration"/>
    <property type="evidence" value="ECO:0007669"/>
    <property type="project" value="UniProtKB-KW"/>
</dbReference>
<dbReference type="SUPFAM" id="SSF56349">
    <property type="entry name" value="DNA breaking-rejoining enzymes"/>
    <property type="match status" value="1"/>
</dbReference>
<dbReference type="RefSeq" id="WP_092551594.1">
    <property type="nucleotide sequence ID" value="NZ_CAWRBG010000047.1"/>
</dbReference>
<dbReference type="EMBL" id="FPBJ01000021">
    <property type="protein sequence ID" value="SFU72672.1"/>
    <property type="molecule type" value="Genomic_DNA"/>
</dbReference>
<protein>
    <submittedName>
        <fullName evidence="6">Integrase</fullName>
    </submittedName>
</protein>
<comment type="similarity">
    <text evidence="1">Belongs to the 'phage' integrase family.</text>
</comment>
<dbReference type="Pfam" id="PF00589">
    <property type="entry name" value="Phage_integrase"/>
    <property type="match status" value="1"/>
</dbReference>
<accession>A0A1I7IIE5</accession>
<name>A0A1I7IIE5_9GAMM</name>
<dbReference type="GO" id="GO:0003677">
    <property type="term" value="F:DNA binding"/>
    <property type="evidence" value="ECO:0007669"/>
    <property type="project" value="UniProtKB-KW"/>
</dbReference>
<dbReference type="InterPro" id="IPR011010">
    <property type="entry name" value="DNA_brk_join_enz"/>
</dbReference>
<dbReference type="Gene3D" id="1.10.443.10">
    <property type="entry name" value="Intergrase catalytic core"/>
    <property type="match status" value="1"/>
</dbReference>
<sequence>MAITDSWLRSTNGKPQEKMITKSDRDSLSVRVTPKGKIIFQFRYRWNGKGDRIDIGTYPATSLKDARDSVIFYRGELEQHRNPKIVKRVRKESALNAVTVEGLIRGWWGTTMQGAKIKADEILRSFEIHVFPKIGKLPHDEAILHVWLSLIEDITKQVPTIGTRILTYSKTAHRWAVRRGITNFTPLSDVERSDLSKKNADDDTELDNDIGGRILSEEELVVLFQIINSPKYNPRNALIVKLCLLFGCRIGELLKAKVPDFDYENNIWIVPPKNHKTGRRSKKPIIRPIIPEAKKLIEQAKELSHGSEYLFTVSGGKPFTQNSHSSMIIRLNKKMASYLPDYESWSIHDLRRTMRTGVSELTAPHVAEIMVGHKLPGVWQVYDKHTYLNEQREAYERWWDKLTSILSWELNNIIFEATWSDKVTPAGVAKVILKSGYQKGGE</sequence>
<keyword evidence="3" id="KW-0238">DNA-binding</keyword>
<dbReference type="OrthoDB" id="5589990at2"/>
<evidence type="ECO:0000313" key="7">
    <source>
        <dbReference type="Proteomes" id="UP000242496"/>
    </source>
</evidence>
<dbReference type="InterPro" id="IPR002104">
    <property type="entry name" value="Integrase_catalytic"/>
</dbReference>
<dbReference type="Proteomes" id="UP000242496">
    <property type="component" value="Unassembled WGS sequence"/>
</dbReference>
<dbReference type="InterPro" id="IPR010998">
    <property type="entry name" value="Integrase_recombinase_N"/>
</dbReference>
<dbReference type="PROSITE" id="PS51898">
    <property type="entry name" value="TYR_RECOMBINASE"/>
    <property type="match status" value="1"/>
</dbReference>
<evidence type="ECO:0000313" key="6">
    <source>
        <dbReference type="EMBL" id="SFU72672.1"/>
    </source>
</evidence>
<reference evidence="7" key="1">
    <citation type="submission" date="2016-10" db="EMBL/GenBank/DDBJ databases">
        <authorList>
            <person name="Varghese N."/>
            <person name="Submissions S."/>
        </authorList>
    </citation>
    <scope>NUCLEOTIDE SEQUENCE [LARGE SCALE GENOMIC DNA]</scope>
    <source>
        <strain evidence="7">DSM 18168</strain>
    </source>
</reference>
<evidence type="ECO:0000256" key="1">
    <source>
        <dbReference type="ARBA" id="ARBA00008857"/>
    </source>
</evidence>
<dbReference type="InterPro" id="IPR025166">
    <property type="entry name" value="Integrase_DNA_bind_dom"/>
</dbReference>
<dbReference type="Pfam" id="PF13356">
    <property type="entry name" value="Arm-DNA-bind_3"/>
    <property type="match status" value="1"/>
</dbReference>
<dbReference type="InterPro" id="IPR050808">
    <property type="entry name" value="Phage_Integrase"/>
</dbReference>
<dbReference type="Gene3D" id="3.30.160.390">
    <property type="entry name" value="Integrase, DNA-binding domain"/>
    <property type="match status" value="1"/>
</dbReference>